<sequence>MAPLSLAMLTKSPCMGTIIVGLQNSTSITNGLHPRDYIHVLYSLWKVFPPSDHLWSDEMRRTFRSPIVMSPQTIWNSHSDGDVKGNGLLVKTVKIQTSRTRKGD</sequence>
<name>A0AAV1HIT0_XYRNO</name>
<reference evidence="1" key="1">
    <citation type="submission" date="2023-08" db="EMBL/GenBank/DDBJ databases">
        <authorList>
            <person name="Alioto T."/>
            <person name="Alioto T."/>
            <person name="Gomez Garrido J."/>
        </authorList>
    </citation>
    <scope>NUCLEOTIDE SEQUENCE</scope>
</reference>
<evidence type="ECO:0000313" key="2">
    <source>
        <dbReference type="Proteomes" id="UP001178508"/>
    </source>
</evidence>
<dbReference type="EMBL" id="OY660886">
    <property type="protein sequence ID" value="CAJ1085833.1"/>
    <property type="molecule type" value="Genomic_DNA"/>
</dbReference>
<dbReference type="AlphaFoldDB" id="A0AAV1HIT0"/>
<proteinExistence type="predicted"/>
<organism evidence="1 2">
    <name type="scientific">Xyrichtys novacula</name>
    <name type="common">Pearly razorfish</name>
    <name type="synonym">Hemipteronotus novacula</name>
    <dbReference type="NCBI Taxonomy" id="13765"/>
    <lineage>
        <taxon>Eukaryota</taxon>
        <taxon>Metazoa</taxon>
        <taxon>Chordata</taxon>
        <taxon>Craniata</taxon>
        <taxon>Vertebrata</taxon>
        <taxon>Euteleostomi</taxon>
        <taxon>Actinopterygii</taxon>
        <taxon>Neopterygii</taxon>
        <taxon>Teleostei</taxon>
        <taxon>Neoteleostei</taxon>
        <taxon>Acanthomorphata</taxon>
        <taxon>Eupercaria</taxon>
        <taxon>Labriformes</taxon>
        <taxon>Labridae</taxon>
        <taxon>Xyrichtys</taxon>
    </lineage>
</organism>
<dbReference type="Proteomes" id="UP001178508">
    <property type="component" value="Chromosome 23"/>
</dbReference>
<accession>A0AAV1HIT0</accession>
<gene>
    <name evidence="1" type="ORF">XNOV1_A015403</name>
</gene>
<keyword evidence="2" id="KW-1185">Reference proteome</keyword>
<evidence type="ECO:0000313" key="1">
    <source>
        <dbReference type="EMBL" id="CAJ1085833.1"/>
    </source>
</evidence>
<protein>
    <submittedName>
        <fullName evidence="1">Uncharacterized protein</fullName>
    </submittedName>
</protein>